<comment type="similarity">
    <text evidence="1">Belongs to the 'phage' integrase family.</text>
</comment>
<dbReference type="PANTHER" id="PTHR30629">
    <property type="entry name" value="PROPHAGE INTEGRASE"/>
    <property type="match status" value="1"/>
</dbReference>
<protein>
    <submittedName>
        <fullName evidence="8">Tyrosine-type recombinase/integrase</fullName>
    </submittedName>
</protein>
<dbReference type="InterPro" id="IPR050808">
    <property type="entry name" value="Phage_Integrase"/>
</dbReference>
<keyword evidence="9" id="KW-1185">Reference proteome</keyword>
<dbReference type="InterPro" id="IPR044068">
    <property type="entry name" value="CB"/>
</dbReference>
<evidence type="ECO:0000256" key="3">
    <source>
        <dbReference type="ARBA" id="ARBA00023125"/>
    </source>
</evidence>
<evidence type="ECO:0000313" key="9">
    <source>
        <dbReference type="Proteomes" id="UP001501523"/>
    </source>
</evidence>
<dbReference type="CDD" id="cd00801">
    <property type="entry name" value="INT_P4_C"/>
    <property type="match status" value="1"/>
</dbReference>
<organism evidence="8 9">
    <name type="scientific">Dokdonella soli</name>
    <dbReference type="NCBI Taxonomy" id="529810"/>
    <lineage>
        <taxon>Bacteria</taxon>
        <taxon>Pseudomonadati</taxon>
        <taxon>Pseudomonadota</taxon>
        <taxon>Gammaproteobacteria</taxon>
        <taxon>Lysobacterales</taxon>
        <taxon>Rhodanobacteraceae</taxon>
        <taxon>Dokdonella</taxon>
    </lineage>
</organism>
<evidence type="ECO:0000259" key="7">
    <source>
        <dbReference type="PROSITE" id="PS51900"/>
    </source>
</evidence>
<dbReference type="Pfam" id="PF22022">
    <property type="entry name" value="Phage_int_M"/>
    <property type="match status" value="1"/>
</dbReference>
<dbReference type="InterPro" id="IPR053876">
    <property type="entry name" value="Phage_int_M"/>
</dbReference>
<evidence type="ECO:0000256" key="4">
    <source>
        <dbReference type="ARBA" id="ARBA00023172"/>
    </source>
</evidence>
<dbReference type="SUPFAM" id="SSF56349">
    <property type="entry name" value="DNA breaking-rejoining enzymes"/>
    <property type="match status" value="1"/>
</dbReference>
<dbReference type="Proteomes" id="UP001501523">
    <property type="component" value="Unassembled WGS sequence"/>
</dbReference>
<proteinExistence type="inferred from homology"/>
<accession>A0ABN1ID17</accession>
<evidence type="ECO:0000256" key="2">
    <source>
        <dbReference type="ARBA" id="ARBA00022908"/>
    </source>
</evidence>
<dbReference type="Gene3D" id="1.10.150.130">
    <property type="match status" value="1"/>
</dbReference>
<sequence>MAATPKTLTAVAASKAKPRERTYRLAAGEGLYLEVVPSGAKYWRWKYRHAGKEKRIALGVFPEVALADARQRRDEERAKLREGVDPLAQRKARKLAAHLAAENSFEAIANEWLETKVGEWVPATGARVRAWLDQHVNPWIGAKPIAELEAPELLAMLRKVVKRGTLDTAGRIRETLSTIFRYAIATGRAKRDPAADLRDALPKPDSRNFAAITEPAAVAELLRAIEGFQGQPVTLAALRLAPLLFQRPGELRAAEWSEIDLDAGEWRIPASRRKLSKAAKENPRTPPHIVPLSKQAVAILRELHRLTGTSRLVFPGVRDSRRPMSENTVNAGLRRLGYTTEQMTGHGFRHMASTRLNELGWNPDAIERQLSHRDRDSIRGTYNLAQYMAERRKMMQAWADYLDALRTGAIVVPIKRKAR</sequence>
<dbReference type="PROSITE" id="PS51900">
    <property type="entry name" value="CB"/>
    <property type="match status" value="1"/>
</dbReference>
<keyword evidence="3 5" id="KW-0238">DNA-binding</keyword>
<evidence type="ECO:0000256" key="1">
    <source>
        <dbReference type="ARBA" id="ARBA00008857"/>
    </source>
</evidence>
<dbReference type="PROSITE" id="PS51898">
    <property type="entry name" value="TYR_RECOMBINASE"/>
    <property type="match status" value="1"/>
</dbReference>
<dbReference type="InterPro" id="IPR002104">
    <property type="entry name" value="Integrase_catalytic"/>
</dbReference>
<dbReference type="InterPro" id="IPR038488">
    <property type="entry name" value="Integrase_DNA-bd_sf"/>
</dbReference>
<keyword evidence="2" id="KW-0229">DNA integration</keyword>
<feature type="domain" description="Core-binding (CB)" evidence="7">
    <location>
        <begin position="103"/>
        <end position="184"/>
    </location>
</feature>
<dbReference type="InterPro" id="IPR013762">
    <property type="entry name" value="Integrase-like_cat_sf"/>
</dbReference>
<gene>
    <name evidence="8" type="ORF">GCM10009105_07030</name>
</gene>
<dbReference type="InterPro" id="IPR025166">
    <property type="entry name" value="Integrase_DNA_bind_dom"/>
</dbReference>
<evidence type="ECO:0000259" key="6">
    <source>
        <dbReference type="PROSITE" id="PS51898"/>
    </source>
</evidence>
<reference evidence="8 9" key="1">
    <citation type="journal article" date="2019" name="Int. J. Syst. Evol. Microbiol.">
        <title>The Global Catalogue of Microorganisms (GCM) 10K type strain sequencing project: providing services to taxonomists for standard genome sequencing and annotation.</title>
        <authorList>
            <consortium name="The Broad Institute Genomics Platform"/>
            <consortium name="The Broad Institute Genome Sequencing Center for Infectious Disease"/>
            <person name="Wu L."/>
            <person name="Ma J."/>
        </authorList>
    </citation>
    <scope>NUCLEOTIDE SEQUENCE [LARGE SCALE GENOMIC DNA]</scope>
    <source>
        <strain evidence="8 9">JCM 15421</strain>
    </source>
</reference>
<dbReference type="Pfam" id="PF00589">
    <property type="entry name" value="Phage_integrase"/>
    <property type="match status" value="1"/>
</dbReference>
<dbReference type="Pfam" id="PF13356">
    <property type="entry name" value="Arm-DNA-bind_3"/>
    <property type="match status" value="1"/>
</dbReference>
<feature type="domain" description="Tyr recombinase" evidence="6">
    <location>
        <begin position="207"/>
        <end position="396"/>
    </location>
</feature>
<dbReference type="Gene3D" id="3.30.160.390">
    <property type="entry name" value="Integrase, DNA-binding domain"/>
    <property type="match status" value="1"/>
</dbReference>
<dbReference type="Gene3D" id="1.10.443.10">
    <property type="entry name" value="Intergrase catalytic core"/>
    <property type="match status" value="1"/>
</dbReference>
<comment type="caution">
    <text evidence="8">The sequence shown here is derived from an EMBL/GenBank/DDBJ whole genome shotgun (WGS) entry which is preliminary data.</text>
</comment>
<keyword evidence="4" id="KW-0233">DNA recombination</keyword>
<dbReference type="EMBL" id="BAAAEU010000004">
    <property type="protein sequence ID" value="GAA0707916.1"/>
    <property type="molecule type" value="Genomic_DNA"/>
</dbReference>
<name>A0ABN1ID17_9GAMM</name>
<dbReference type="PANTHER" id="PTHR30629:SF2">
    <property type="entry name" value="PROPHAGE INTEGRASE INTS-RELATED"/>
    <property type="match status" value="1"/>
</dbReference>
<dbReference type="InterPro" id="IPR011010">
    <property type="entry name" value="DNA_brk_join_enz"/>
</dbReference>
<evidence type="ECO:0000313" key="8">
    <source>
        <dbReference type="EMBL" id="GAA0707916.1"/>
    </source>
</evidence>
<evidence type="ECO:0000256" key="5">
    <source>
        <dbReference type="PROSITE-ProRule" id="PRU01248"/>
    </source>
</evidence>
<dbReference type="InterPro" id="IPR010998">
    <property type="entry name" value="Integrase_recombinase_N"/>
</dbReference>